<proteinExistence type="inferred from homology"/>
<dbReference type="Pfam" id="PF00782">
    <property type="entry name" value="DSPc"/>
    <property type="match status" value="1"/>
</dbReference>
<organism evidence="7 8">
    <name type="scientific">Lithohypha guttulata</name>
    <dbReference type="NCBI Taxonomy" id="1690604"/>
    <lineage>
        <taxon>Eukaryota</taxon>
        <taxon>Fungi</taxon>
        <taxon>Dikarya</taxon>
        <taxon>Ascomycota</taxon>
        <taxon>Pezizomycotina</taxon>
        <taxon>Eurotiomycetes</taxon>
        <taxon>Chaetothyriomycetidae</taxon>
        <taxon>Chaetothyriales</taxon>
        <taxon>Trichomeriaceae</taxon>
        <taxon>Lithohypha</taxon>
    </lineage>
</organism>
<evidence type="ECO:0000256" key="4">
    <source>
        <dbReference type="ARBA" id="ARBA00022912"/>
    </source>
</evidence>
<dbReference type="Gene3D" id="3.90.190.10">
    <property type="entry name" value="Protein tyrosine phosphatase superfamily"/>
    <property type="match status" value="1"/>
</dbReference>
<dbReference type="EMBL" id="JAVRRJ010000004">
    <property type="protein sequence ID" value="KAK5085947.1"/>
    <property type="molecule type" value="Genomic_DNA"/>
</dbReference>
<dbReference type="PROSITE" id="PS50054">
    <property type="entry name" value="TYR_PHOSPHATASE_DUAL"/>
    <property type="match status" value="1"/>
</dbReference>
<dbReference type="InterPro" id="IPR000340">
    <property type="entry name" value="Dual-sp_phosphatase_cat-dom"/>
</dbReference>
<dbReference type="CDD" id="cd14498">
    <property type="entry name" value="DSP"/>
    <property type="match status" value="1"/>
</dbReference>
<dbReference type="InterPro" id="IPR016130">
    <property type="entry name" value="Tyr_Pase_AS"/>
</dbReference>
<comment type="caution">
    <text evidence="7">The sequence shown here is derived from an EMBL/GenBank/DDBJ whole genome shotgun (WGS) entry which is preliminary data.</text>
</comment>
<dbReference type="PANTHER" id="PTHR45848:SF4">
    <property type="entry name" value="DUAL SPECIFICITY PROTEIN PHOSPHATASE 12"/>
    <property type="match status" value="1"/>
</dbReference>
<dbReference type="AlphaFoldDB" id="A0AAN7SZY1"/>
<dbReference type="PANTHER" id="PTHR45848">
    <property type="entry name" value="DUAL SPECIFICITY PROTEIN PHOSPHATASE 12 FAMILY MEMBER"/>
    <property type="match status" value="1"/>
</dbReference>
<comment type="similarity">
    <text evidence="1">Belongs to the protein-tyrosine phosphatase family. Non-receptor class dual specificity subfamily.</text>
</comment>
<evidence type="ECO:0000256" key="1">
    <source>
        <dbReference type="ARBA" id="ARBA00008601"/>
    </source>
</evidence>
<dbReference type="GO" id="GO:0004725">
    <property type="term" value="F:protein tyrosine phosphatase activity"/>
    <property type="evidence" value="ECO:0007669"/>
    <property type="project" value="UniProtKB-EC"/>
</dbReference>
<evidence type="ECO:0000259" key="5">
    <source>
        <dbReference type="PROSITE" id="PS50054"/>
    </source>
</evidence>
<reference evidence="7 8" key="1">
    <citation type="submission" date="2023-08" db="EMBL/GenBank/DDBJ databases">
        <title>Black Yeasts Isolated from many extreme environments.</title>
        <authorList>
            <person name="Coleine C."/>
            <person name="Stajich J.E."/>
            <person name="Selbmann L."/>
        </authorList>
    </citation>
    <scope>NUCLEOTIDE SEQUENCE [LARGE SCALE GENOMIC DNA]</scope>
    <source>
        <strain evidence="7 8">CCFEE 5910</strain>
    </source>
</reference>
<evidence type="ECO:0000313" key="7">
    <source>
        <dbReference type="EMBL" id="KAK5085947.1"/>
    </source>
</evidence>
<feature type="domain" description="Tyrosine specific protein phosphatases" evidence="6">
    <location>
        <begin position="88"/>
        <end position="142"/>
    </location>
</feature>
<dbReference type="SUPFAM" id="SSF52799">
    <property type="entry name" value="(Phosphotyrosine protein) phosphatases II"/>
    <property type="match status" value="1"/>
</dbReference>
<dbReference type="PROSITE" id="PS50056">
    <property type="entry name" value="TYR_PHOSPHATASE_2"/>
    <property type="match status" value="1"/>
</dbReference>
<keyword evidence="8" id="KW-1185">Reference proteome</keyword>
<evidence type="ECO:0000313" key="8">
    <source>
        <dbReference type="Proteomes" id="UP001309876"/>
    </source>
</evidence>
<protein>
    <recommendedName>
        <fullName evidence="2">protein-tyrosine-phosphatase</fullName>
        <ecNumber evidence="2">3.1.3.48</ecNumber>
    </recommendedName>
</protein>
<dbReference type="GO" id="GO:0005634">
    <property type="term" value="C:nucleus"/>
    <property type="evidence" value="ECO:0007669"/>
    <property type="project" value="TreeGrafter"/>
</dbReference>
<feature type="domain" description="Tyrosine-protein phosphatase" evidence="5">
    <location>
        <begin position="9"/>
        <end position="164"/>
    </location>
</feature>
<gene>
    <name evidence="7" type="ORF">LTR05_005237</name>
</gene>
<evidence type="ECO:0000256" key="2">
    <source>
        <dbReference type="ARBA" id="ARBA00013064"/>
    </source>
</evidence>
<dbReference type="InterPro" id="IPR000387">
    <property type="entry name" value="Tyr_Pase_dom"/>
</dbReference>
<name>A0AAN7SZY1_9EURO</name>
<sequence length="205" mass="23502">MDEEDKRHEVSAIARVPRLYMTDWVGAASVNESNILEITHILSVMTAGELEQYGPDESPGVELRHLDIADEPAAAMLQHLDKQCVWIDDVLTNFRARDGRQGAIIVHCQQGISRSAAVIVAYLMKKFDLDFDEAMKELKNSRSIVNMNPGFQDQLRKHWRVPTGRTTPDRPPRRDTVTSLKTPIKELHGPWDIIDWREDPEAHWR</sequence>
<dbReference type="InterPro" id="IPR020422">
    <property type="entry name" value="TYR_PHOSPHATASE_DUAL_dom"/>
</dbReference>
<dbReference type="SMART" id="SM00195">
    <property type="entry name" value="DSPc"/>
    <property type="match status" value="1"/>
</dbReference>
<keyword evidence="4" id="KW-0904">Protein phosphatase</keyword>
<dbReference type="InterPro" id="IPR029021">
    <property type="entry name" value="Prot-tyrosine_phosphatase-like"/>
</dbReference>
<evidence type="ECO:0000256" key="3">
    <source>
        <dbReference type="ARBA" id="ARBA00022801"/>
    </source>
</evidence>
<keyword evidence="3" id="KW-0378">Hydrolase</keyword>
<accession>A0AAN7SZY1</accession>
<dbReference type="PROSITE" id="PS00383">
    <property type="entry name" value="TYR_PHOSPHATASE_1"/>
    <property type="match status" value="1"/>
</dbReference>
<dbReference type="EC" id="3.1.3.48" evidence="2"/>
<evidence type="ECO:0000259" key="6">
    <source>
        <dbReference type="PROSITE" id="PS50056"/>
    </source>
</evidence>
<dbReference type="GO" id="GO:0008138">
    <property type="term" value="F:protein tyrosine/serine/threonine phosphatase activity"/>
    <property type="evidence" value="ECO:0007669"/>
    <property type="project" value="TreeGrafter"/>
</dbReference>
<dbReference type="Proteomes" id="UP001309876">
    <property type="component" value="Unassembled WGS sequence"/>
</dbReference>